<keyword evidence="5 12" id="KW-0597">Phosphoprotein</keyword>
<dbReference type="SMART" id="SM00260">
    <property type="entry name" value="CheW"/>
    <property type="match status" value="1"/>
</dbReference>
<dbReference type="GO" id="GO:0005524">
    <property type="term" value="F:ATP binding"/>
    <property type="evidence" value="ECO:0007669"/>
    <property type="project" value="UniProtKB-KW"/>
</dbReference>
<dbReference type="PROSITE" id="PS50894">
    <property type="entry name" value="HPT"/>
    <property type="match status" value="1"/>
</dbReference>
<keyword evidence="8" id="KW-0418">Kinase</keyword>
<dbReference type="InterPro" id="IPR051315">
    <property type="entry name" value="Bact_Chemotaxis_CheA"/>
</dbReference>
<feature type="domain" description="HPt" evidence="15">
    <location>
        <begin position="1"/>
        <end position="105"/>
    </location>
</feature>
<proteinExistence type="predicted"/>
<dbReference type="InterPro" id="IPR036641">
    <property type="entry name" value="HPT_dom_sf"/>
</dbReference>
<reference evidence="16 17" key="1">
    <citation type="submission" date="2020-06" db="EMBL/GenBank/DDBJ databases">
        <title>High-quality draft genome of sulfate reducer Desulfobacter latus type strain AcrS2 isolated from marine sediment.</title>
        <authorList>
            <person name="Hoppe M."/>
            <person name="Larsen C.K."/>
            <person name="Marshall I.P.G."/>
            <person name="Schramm A."/>
            <person name="Marietou A.G."/>
        </authorList>
    </citation>
    <scope>NUCLEOTIDE SEQUENCE [LARGE SCALE GENOMIC DNA]</scope>
    <source>
        <strain evidence="16 17">AcRS2</strain>
    </source>
</reference>
<evidence type="ECO:0000256" key="1">
    <source>
        <dbReference type="ARBA" id="ARBA00000085"/>
    </source>
</evidence>
<dbReference type="SUPFAM" id="SSF47226">
    <property type="entry name" value="Histidine-containing phosphotransfer domain, HPT domain"/>
    <property type="match status" value="2"/>
</dbReference>
<evidence type="ECO:0000256" key="8">
    <source>
        <dbReference type="ARBA" id="ARBA00022777"/>
    </source>
</evidence>
<dbReference type="InterPro" id="IPR037006">
    <property type="entry name" value="CheA-like_homodim_sf"/>
</dbReference>
<dbReference type="InterPro" id="IPR036061">
    <property type="entry name" value="CheW-like_dom_sf"/>
</dbReference>
<dbReference type="SUPFAM" id="SSF47384">
    <property type="entry name" value="Homodimeric domain of signal transducing histidine kinase"/>
    <property type="match status" value="1"/>
</dbReference>
<feature type="modified residue" description="Phosphohistidine" evidence="12">
    <location>
        <position position="48"/>
    </location>
</feature>
<dbReference type="SMART" id="SM01231">
    <property type="entry name" value="H-kinase_dim"/>
    <property type="match status" value="1"/>
</dbReference>
<dbReference type="PRINTS" id="PR00344">
    <property type="entry name" value="BCTRLSENSOR"/>
</dbReference>
<evidence type="ECO:0000256" key="11">
    <source>
        <dbReference type="ARBA" id="ARBA00035100"/>
    </source>
</evidence>
<dbReference type="AlphaFoldDB" id="A0A850T6X9"/>
<evidence type="ECO:0000256" key="9">
    <source>
        <dbReference type="ARBA" id="ARBA00022840"/>
    </source>
</evidence>
<dbReference type="Gene3D" id="1.10.287.560">
    <property type="entry name" value="Histidine kinase CheA-like, homodimeric domain"/>
    <property type="match status" value="1"/>
</dbReference>
<dbReference type="InterPro" id="IPR036890">
    <property type="entry name" value="HATPase_C_sf"/>
</dbReference>
<feature type="domain" description="CheW-like" evidence="14">
    <location>
        <begin position="693"/>
        <end position="830"/>
    </location>
</feature>
<evidence type="ECO:0000313" key="16">
    <source>
        <dbReference type="EMBL" id="NWH05152.1"/>
    </source>
</evidence>
<protein>
    <recommendedName>
        <fullName evidence="3">Chemotaxis protein CheA</fullName>
        <ecNumber evidence="2">2.7.13.3</ecNumber>
    </recommendedName>
</protein>
<evidence type="ECO:0000256" key="6">
    <source>
        <dbReference type="ARBA" id="ARBA00022679"/>
    </source>
</evidence>
<dbReference type="InterPro" id="IPR003594">
    <property type="entry name" value="HATPase_dom"/>
</dbReference>
<keyword evidence="17" id="KW-1185">Reference proteome</keyword>
<gene>
    <name evidence="16" type="ORF">HXW94_09165</name>
</gene>
<dbReference type="PROSITE" id="PS50109">
    <property type="entry name" value="HIS_KIN"/>
    <property type="match status" value="1"/>
</dbReference>
<evidence type="ECO:0000256" key="7">
    <source>
        <dbReference type="ARBA" id="ARBA00022741"/>
    </source>
</evidence>
<evidence type="ECO:0000259" key="14">
    <source>
        <dbReference type="PROSITE" id="PS50851"/>
    </source>
</evidence>
<dbReference type="Gene3D" id="1.20.120.160">
    <property type="entry name" value="HPT domain"/>
    <property type="match status" value="1"/>
</dbReference>
<dbReference type="SUPFAM" id="SSF50341">
    <property type="entry name" value="CheW-like"/>
    <property type="match status" value="1"/>
</dbReference>
<dbReference type="PANTHER" id="PTHR43395:SF10">
    <property type="entry name" value="CHEMOTAXIS PROTEIN CHEA"/>
    <property type="match status" value="1"/>
</dbReference>
<comment type="caution">
    <text evidence="16">The sequence shown here is derived from an EMBL/GenBank/DDBJ whole genome shotgun (WGS) entry which is preliminary data.</text>
</comment>
<dbReference type="Gene3D" id="2.30.30.40">
    <property type="entry name" value="SH3 Domains"/>
    <property type="match status" value="1"/>
</dbReference>
<dbReference type="GO" id="GO:0005737">
    <property type="term" value="C:cytoplasm"/>
    <property type="evidence" value="ECO:0007669"/>
    <property type="project" value="InterPro"/>
</dbReference>
<keyword evidence="9" id="KW-0067">ATP-binding</keyword>
<dbReference type="PROSITE" id="PS50851">
    <property type="entry name" value="CHEW"/>
    <property type="match status" value="1"/>
</dbReference>
<dbReference type="CDD" id="cd00088">
    <property type="entry name" value="HPT"/>
    <property type="match status" value="1"/>
</dbReference>
<dbReference type="RefSeq" id="WP_178366609.1">
    <property type="nucleotide sequence ID" value="NZ_JACADJ010000026.1"/>
</dbReference>
<dbReference type="SUPFAM" id="SSF55874">
    <property type="entry name" value="ATPase domain of HSP90 chaperone/DNA topoisomerase II/histidine kinase"/>
    <property type="match status" value="1"/>
</dbReference>
<dbReference type="Pfam" id="PF01584">
    <property type="entry name" value="CheW"/>
    <property type="match status" value="1"/>
</dbReference>
<dbReference type="FunFam" id="3.30.565.10:FF:000016">
    <property type="entry name" value="Chemotaxis protein CheA, putative"/>
    <property type="match status" value="1"/>
</dbReference>
<dbReference type="Pfam" id="PF02895">
    <property type="entry name" value="H-kinase_dim"/>
    <property type="match status" value="1"/>
</dbReference>
<dbReference type="InterPro" id="IPR004358">
    <property type="entry name" value="Sig_transdc_His_kin-like_C"/>
</dbReference>
<evidence type="ECO:0000256" key="4">
    <source>
        <dbReference type="ARBA" id="ARBA00022500"/>
    </source>
</evidence>
<dbReference type="SMART" id="SM00387">
    <property type="entry name" value="HATPase_c"/>
    <property type="match status" value="1"/>
</dbReference>
<evidence type="ECO:0000256" key="12">
    <source>
        <dbReference type="PROSITE-ProRule" id="PRU00110"/>
    </source>
</evidence>
<evidence type="ECO:0000256" key="5">
    <source>
        <dbReference type="ARBA" id="ARBA00022553"/>
    </source>
</evidence>
<dbReference type="Pfam" id="PF02518">
    <property type="entry name" value="HATPase_c"/>
    <property type="match status" value="1"/>
</dbReference>
<keyword evidence="4" id="KW-0145">Chemotaxis</keyword>
<dbReference type="EC" id="2.7.13.3" evidence="2"/>
<evidence type="ECO:0000313" key="17">
    <source>
        <dbReference type="Proteomes" id="UP000553343"/>
    </source>
</evidence>
<dbReference type="InterPro" id="IPR036097">
    <property type="entry name" value="HisK_dim/P_sf"/>
</dbReference>
<dbReference type="InterPro" id="IPR008207">
    <property type="entry name" value="Sig_transdc_His_kin_Hpt_dom"/>
</dbReference>
<dbReference type="Proteomes" id="UP000553343">
    <property type="component" value="Unassembled WGS sequence"/>
</dbReference>
<evidence type="ECO:0000256" key="10">
    <source>
        <dbReference type="ARBA" id="ARBA00023012"/>
    </source>
</evidence>
<evidence type="ECO:0000259" key="13">
    <source>
        <dbReference type="PROSITE" id="PS50109"/>
    </source>
</evidence>
<organism evidence="16 17">
    <name type="scientific">Desulfobacter latus</name>
    <dbReference type="NCBI Taxonomy" id="2292"/>
    <lineage>
        <taxon>Bacteria</taxon>
        <taxon>Pseudomonadati</taxon>
        <taxon>Thermodesulfobacteriota</taxon>
        <taxon>Desulfobacteria</taxon>
        <taxon>Desulfobacterales</taxon>
        <taxon>Desulfobacteraceae</taxon>
        <taxon>Desulfobacter</taxon>
    </lineage>
</organism>
<accession>A0A850T6X9</accession>
<comment type="catalytic activity">
    <reaction evidence="1">
        <text>ATP + protein L-histidine = ADP + protein N-phospho-L-histidine.</text>
        <dbReference type="EC" id="2.7.13.3"/>
    </reaction>
</comment>
<keyword evidence="10" id="KW-0902">Two-component regulatory system</keyword>
<evidence type="ECO:0000259" key="15">
    <source>
        <dbReference type="PROSITE" id="PS50894"/>
    </source>
</evidence>
<dbReference type="GO" id="GO:0000155">
    <property type="term" value="F:phosphorelay sensor kinase activity"/>
    <property type="evidence" value="ECO:0007669"/>
    <property type="project" value="InterPro"/>
</dbReference>
<comment type="function">
    <text evidence="11">Involved in the transmission of sensory signals from the chemoreceptors to the flagellar motors. CheA is autophosphorylated; it can transfer its phosphate group to either CheB or CheY.</text>
</comment>
<feature type="domain" description="Histidine kinase" evidence="13">
    <location>
        <begin position="491"/>
        <end position="691"/>
    </location>
</feature>
<dbReference type="EMBL" id="JACADJ010000026">
    <property type="protein sequence ID" value="NWH05152.1"/>
    <property type="molecule type" value="Genomic_DNA"/>
</dbReference>
<dbReference type="InterPro" id="IPR005467">
    <property type="entry name" value="His_kinase_dom"/>
</dbReference>
<evidence type="ECO:0000256" key="2">
    <source>
        <dbReference type="ARBA" id="ARBA00012438"/>
    </source>
</evidence>
<dbReference type="InterPro" id="IPR002545">
    <property type="entry name" value="CheW-lke_dom"/>
</dbReference>
<sequence length="830" mass="90591">MDTSLEAIRKEFYLEAGELLEKAGDDILKAESALETSAYLNAIFRDVHTIKGGAGMLEMNAISTFCHKLEGLLNMLRDGSCMLSPELVDLILAGLDHITFLMNEYAESGKGIIDQNLVEQFEDAVSGGLSVPVPGKKQFRMFTGAALEMAVDLADYCAQVVDNLSDQITTFKTIGSSQSLEVAARFAGELKKGGKFIGLDLVFHWGSALESFCLWIADGQSRDDGQAIALLETAVTQLKQTFVLMRKNKTPADLPKVYSDIQGMMAGEQLADEDISEDDVYQEAVANLMMQKGLLSELAEDIPLDEIQQAALSALLDNMSGPVRELGLADMHAWINDAVIALAQEDDSTLSEKLSAIISTLDDLQEPPRRIGEILVAEGKISPTDIHDSLARQKPIGQMLVEAGKVKMTDVKQAVSKQKLAAAASQVQEVPDVAAIKTETLRIDQAKVEQITNMIGEMTILRNTYEFIMDQYHGNHLSAEKAMNAFHNEVQIFSRLAEDLQHGVFSLRMIPIGGVFQKFSRVVRDISRKQSKQIEFLTYGDDVEIDKKIADVLSDPLVHLLRNACDHGIETPGDRIRSGKAEKGTVSLKASQEGNNLRIVIADDGRGIDRERLFEKAKAKGFEYASKDDPDLLDVIFSPGFSTNSQVTDISGRGVGMDVVKTNIESMGGSAGLESDQGSGTRVILSIPMTMGISTALIVMSQGNPYAIPFDSILNTIKVLPDAIKENQGTMFFNYRDEILPVRHLEAILSSGKNGWLKQVKSSQDEVTIVVVKTGQSKFGVVVDQMDRKMEVAIKPLPGMFQGLDVFSGVSIMGDGKVLLVLNPELFIAA</sequence>
<dbReference type="Gene3D" id="3.30.565.10">
    <property type="entry name" value="Histidine kinase-like ATPase, C-terminal domain"/>
    <property type="match status" value="1"/>
</dbReference>
<dbReference type="PANTHER" id="PTHR43395">
    <property type="entry name" value="SENSOR HISTIDINE KINASE CHEA"/>
    <property type="match status" value="1"/>
</dbReference>
<evidence type="ECO:0000256" key="3">
    <source>
        <dbReference type="ARBA" id="ARBA00021495"/>
    </source>
</evidence>
<dbReference type="GO" id="GO:0006935">
    <property type="term" value="P:chemotaxis"/>
    <property type="evidence" value="ECO:0007669"/>
    <property type="project" value="UniProtKB-KW"/>
</dbReference>
<dbReference type="Pfam" id="PF01627">
    <property type="entry name" value="Hpt"/>
    <property type="match status" value="1"/>
</dbReference>
<keyword evidence="7" id="KW-0547">Nucleotide-binding</keyword>
<name>A0A850T6X9_9BACT</name>
<dbReference type="SMART" id="SM00073">
    <property type="entry name" value="HPT"/>
    <property type="match status" value="1"/>
</dbReference>
<keyword evidence="6" id="KW-0808">Transferase</keyword>
<dbReference type="InterPro" id="IPR004105">
    <property type="entry name" value="CheA-like_dim"/>
</dbReference>